<evidence type="ECO:0000313" key="1">
    <source>
        <dbReference type="EMBL" id="KAK8373802.1"/>
    </source>
</evidence>
<organism evidence="1 2">
    <name type="scientific">Scylla paramamosain</name>
    <name type="common">Mud crab</name>
    <dbReference type="NCBI Taxonomy" id="85552"/>
    <lineage>
        <taxon>Eukaryota</taxon>
        <taxon>Metazoa</taxon>
        <taxon>Ecdysozoa</taxon>
        <taxon>Arthropoda</taxon>
        <taxon>Crustacea</taxon>
        <taxon>Multicrustacea</taxon>
        <taxon>Malacostraca</taxon>
        <taxon>Eumalacostraca</taxon>
        <taxon>Eucarida</taxon>
        <taxon>Decapoda</taxon>
        <taxon>Pleocyemata</taxon>
        <taxon>Brachyura</taxon>
        <taxon>Eubrachyura</taxon>
        <taxon>Portunoidea</taxon>
        <taxon>Portunidae</taxon>
        <taxon>Portuninae</taxon>
        <taxon>Scylla</taxon>
    </lineage>
</organism>
<dbReference type="Proteomes" id="UP001487740">
    <property type="component" value="Unassembled WGS sequence"/>
</dbReference>
<gene>
    <name evidence="1" type="ORF">O3P69_015556</name>
</gene>
<name>A0AAW0SG29_SCYPA</name>
<reference evidence="1 2" key="1">
    <citation type="submission" date="2023-03" db="EMBL/GenBank/DDBJ databases">
        <title>High-quality genome of Scylla paramamosain provides insights in environmental adaptation.</title>
        <authorList>
            <person name="Zhang L."/>
        </authorList>
    </citation>
    <scope>NUCLEOTIDE SEQUENCE [LARGE SCALE GENOMIC DNA]</scope>
    <source>
        <strain evidence="1">LZ_2023a</strain>
        <tissue evidence="1">Muscle</tissue>
    </source>
</reference>
<accession>A0AAW0SG29</accession>
<dbReference type="AlphaFoldDB" id="A0AAW0SG29"/>
<protein>
    <submittedName>
        <fullName evidence="1">Uncharacterized protein</fullName>
    </submittedName>
</protein>
<proteinExistence type="predicted"/>
<evidence type="ECO:0000313" key="2">
    <source>
        <dbReference type="Proteomes" id="UP001487740"/>
    </source>
</evidence>
<dbReference type="EMBL" id="JARAKH010000891">
    <property type="protein sequence ID" value="KAK8373802.1"/>
    <property type="molecule type" value="Genomic_DNA"/>
</dbReference>
<keyword evidence="2" id="KW-1185">Reference proteome</keyword>
<comment type="caution">
    <text evidence="1">The sequence shown here is derived from an EMBL/GenBank/DDBJ whole genome shotgun (WGS) entry which is preliminary data.</text>
</comment>
<sequence>MLVTLHTQEVVDLLAETGVEDCGDWLSMLEDTEVNRTALDCVVRHITSDESERVTITDSTITSARALLPLIPSKVVWIKLSRKESDVQGLIFEHHKYTELHLHHQYRHPDQATLCDSLLRAMPRSHLEWFMGHLSGAGTQLLQECRGLEWLSLAVCDQDAQEVLAAISAVHASLPQLRLLCLHVPVGAVRTQACTTRLPGGPRVILVLSGVDERLLEEAAQIAQLLQPTQRPYCSIRFPGSSMKADVWRRCLHKLANAGVTVLVVLLVVLKHRTPAPSRRRRRGSCTPLPPPRC</sequence>